<dbReference type="Gene3D" id="1.20.1280.20">
    <property type="entry name" value="HscB, C-terminal domain"/>
    <property type="match status" value="1"/>
</dbReference>
<dbReference type="AlphaFoldDB" id="A0A3B1A9D0"/>
<dbReference type="InterPro" id="IPR001623">
    <property type="entry name" value="DnaJ_domain"/>
</dbReference>
<proteinExistence type="inferred from homology"/>
<dbReference type="Gene3D" id="1.10.287.110">
    <property type="entry name" value="DnaJ domain"/>
    <property type="match status" value="1"/>
</dbReference>
<accession>A0A3B1A9D0</accession>
<dbReference type="GO" id="GO:0044571">
    <property type="term" value="P:[2Fe-2S] cluster assembly"/>
    <property type="evidence" value="ECO:0007669"/>
    <property type="project" value="InterPro"/>
</dbReference>
<dbReference type="GO" id="GO:0051259">
    <property type="term" value="P:protein complex oligomerization"/>
    <property type="evidence" value="ECO:0007669"/>
    <property type="project" value="InterPro"/>
</dbReference>
<sequence length="175" mass="20283">MMVVSTTNNYFELFQLPVQYTIDKSRLSEAYRELQRVVHPDRFVGASDYERRLAQQKSTLVNDGYQVLRDDLSRAQHLLHLNNVDYQQHVLSDSGFLMAQIELREELEAIAASKDVDKLSTLFSHIQQQQENAKERLQAHFSSSDHLQSACDEVIKLQFLGKLCEEAEVLEERLL</sequence>
<dbReference type="InterPro" id="IPR009073">
    <property type="entry name" value="HscB_oligo_C"/>
</dbReference>
<dbReference type="InterPro" id="IPR036869">
    <property type="entry name" value="J_dom_sf"/>
</dbReference>
<evidence type="ECO:0000259" key="3">
    <source>
        <dbReference type="PROSITE" id="PS50076"/>
    </source>
</evidence>
<dbReference type="NCBIfam" id="TIGR00714">
    <property type="entry name" value="hscB"/>
    <property type="match status" value="1"/>
</dbReference>
<dbReference type="SUPFAM" id="SSF46565">
    <property type="entry name" value="Chaperone J-domain"/>
    <property type="match status" value="1"/>
</dbReference>
<dbReference type="Pfam" id="PF07743">
    <property type="entry name" value="HSCB_C"/>
    <property type="match status" value="1"/>
</dbReference>
<dbReference type="InterPro" id="IPR036386">
    <property type="entry name" value="HscB_C_sf"/>
</dbReference>
<dbReference type="CDD" id="cd06257">
    <property type="entry name" value="DnaJ"/>
    <property type="match status" value="1"/>
</dbReference>
<dbReference type="PROSITE" id="PS50076">
    <property type="entry name" value="DNAJ_2"/>
    <property type="match status" value="1"/>
</dbReference>
<dbReference type="InterPro" id="IPR004640">
    <property type="entry name" value="HscB"/>
</dbReference>
<dbReference type="GO" id="GO:0001671">
    <property type="term" value="F:ATPase activator activity"/>
    <property type="evidence" value="ECO:0007669"/>
    <property type="project" value="InterPro"/>
</dbReference>
<reference evidence="4" key="1">
    <citation type="submission" date="2018-06" db="EMBL/GenBank/DDBJ databases">
        <authorList>
            <person name="Zhirakovskaya E."/>
        </authorList>
    </citation>
    <scope>NUCLEOTIDE SEQUENCE</scope>
</reference>
<dbReference type="PANTHER" id="PTHR14021:SF15">
    <property type="entry name" value="IRON-SULFUR CLUSTER CO-CHAPERONE PROTEIN HSCB"/>
    <property type="match status" value="1"/>
</dbReference>
<protein>
    <recommendedName>
        <fullName evidence="3">J domain-containing protein</fullName>
    </recommendedName>
</protein>
<name>A0A3B1A9D0_9ZZZZ</name>
<keyword evidence="2" id="KW-0143">Chaperone</keyword>
<dbReference type="SUPFAM" id="SSF47144">
    <property type="entry name" value="HSC20 (HSCB), C-terminal oligomerisation domain"/>
    <property type="match status" value="1"/>
</dbReference>
<comment type="similarity">
    <text evidence="1">Belongs to the HscB family.</text>
</comment>
<dbReference type="EMBL" id="UOFP01000322">
    <property type="protein sequence ID" value="VAW90354.1"/>
    <property type="molecule type" value="Genomic_DNA"/>
</dbReference>
<evidence type="ECO:0000313" key="4">
    <source>
        <dbReference type="EMBL" id="VAW90354.1"/>
    </source>
</evidence>
<dbReference type="GO" id="GO:1990230">
    <property type="term" value="C:iron-sulfur cluster transfer complex"/>
    <property type="evidence" value="ECO:0007669"/>
    <property type="project" value="TreeGrafter"/>
</dbReference>
<evidence type="ECO:0000256" key="2">
    <source>
        <dbReference type="ARBA" id="ARBA00023186"/>
    </source>
</evidence>
<organism evidence="4">
    <name type="scientific">hydrothermal vent metagenome</name>
    <dbReference type="NCBI Taxonomy" id="652676"/>
    <lineage>
        <taxon>unclassified sequences</taxon>
        <taxon>metagenomes</taxon>
        <taxon>ecological metagenomes</taxon>
    </lineage>
</organism>
<evidence type="ECO:0000256" key="1">
    <source>
        <dbReference type="ARBA" id="ARBA00010476"/>
    </source>
</evidence>
<dbReference type="PANTHER" id="PTHR14021">
    <property type="entry name" value="IRON-SULFUR CLUSTER CO-CHAPERONE PROTEIN HSCB"/>
    <property type="match status" value="1"/>
</dbReference>
<dbReference type="HAMAP" id="MF_00682">
    <property type="entry name" value="HscB"/>
    <property type="match status" value="1"/>
</dbReference>
<feature type="domain" description="J" evidence="3">
    <location>
        <begin position="9"/>
        <end position="81"/>
    </location>
</feature>
<dbReference type="GO" id="GO:0051087">
    <property type="term" value="F:protein-folding chaperone binding"/>
    <property type="evidence" value="ECO:0007669"/>
    <property type="project" value="InterPro"/>
</dbReference>
<dbReference type="SMART" id="SM00271">
    <property type="entry name" value="DnaJ"/>
    <property type="match status" value="1"/>
</dbReference>
<gene>
    <name evidence="4" type="ORF">MNBD_GAMMA18-2025</name>
</gene>